<evidence type="ECO:0000256" key="7">
    <source>
        <dbReference type="ARBA" id="ARBA00056181"/>
    </source>
</evidence>
<comment type="function">
    <text evidence="7 8">Plays a role in the regulation of phosphate uptake.</text>
</comment>
<keyword evidence="5 8" id="KW-0963">Cytoplasm</keyword>
<feature type="domain" description="PhoU" evidence="9">
    <location>
        <begin position="23"/>
        <end position="108"/>
    </location>
</feature>
<gene>
    <name evidence="10" type="primary">phoU</name>
    <name evidence="10" type="ORF">JIN81_02600</name>
</gene>
<evidence type="ECO:0000256" key="2">
    <source>
        <dbReference type="ARBA" id="ARBA00008107"/>
    </source>
</evidence>
<dbReference type="GO" id="GO:0006817">
    <property type="term" value="P:phosphate ion transport"/>
    <property type="evidence" value="ECO:0007669"/>
    <property type="project" value="UniProtKB-KW"/>
</dbReference>
<dbReference type="GO" id="GO:0030643">
    <property type="term" value="P:intracellular phosphate ion homeostasis"/>
    <property type="evidence" value="ECO:0007669"/>
    <property type="project" value="InterPro"/>
</dbReference>
<dbReference type="NCBIfam" id="TIGR02135">
    <property type="entry name" value="phoU_full"/>
    <property type="match status" value="1"/>
</dbReference>
<dbReference type="FunFam" id="1.20.58.220:FF:000004">
    <property type="entry name" value="Phosphate-specific transport system accessory protein PhoU"/>
    <property type="match status" value="1"/>
</dbReference>
<evidence type="ECO:0000256" key="3">
    <source>
        <dbReference type="ARBA" id="ARBA00011738"/>
    </source>
</evidence>
<keyword evidence="6 8" id="KW-0592">Phosphate transport</keyword>
<protein>
    <recommendedName>
        <fullName evidence="8">Phosphate-specific transport system accessory protein PhoU</fullName>
    </recommendedName>
</protein>
<comment type="subcellular location">
    <subcellularLocation>
        <location evidence="1 8">Cytoplasm</location>
    </subcellularLocation>
</comment>
<dbReference type="Pfam" id="PF01895">
    <property type="entry name" value="PhoU"/>
    <property type="match status" value="2"/>
</dbReference>
<sequence length="240" mass="27170">MTTPHIIREFDEAMDRLRDQVLGMAGQTQLNLERAMDALLTRNIDLSKVVIADDNDVDELEREIDSLGMDVLLRFHPVASDLRVVITSMKVSSNLERISDHAVNIAKRAKKMSKRAELPETQWLEPVYTLALQGLRRSMQAYTDRNSELGLSLDTQDKELDRIHKKVIANLSALLEEGGERSEDFLHLIFVARSLERIGDLAVNIGEDAVFLDLARDVRHEKNREDILSPDTQEPGEDAS</sequence>
<evidence type="ECO:0000313" key="11">
    <source>
        <dbReference type="Proteomes" id="UP000658278"/>
    </source>
</evidence>
<dbReference type="AlphaFoldDB" id="A0A934R8K3"/>
<evidence type="ECO:0000259" key="9">
    <source>
        <dbReference type="Pfam" id="PF01895"/>
    </source>
</evidence>
<dbReference type="SUPFAM" id="SSF109755">
    <property type="entry name" value="PhoU-like"/>
    <property type="match status" value="1"/>
</dbReference>
<evidence type="ECO:0000256" key="4">
    <source>
        <dbReference type="ARBA" id="ARBA00022448"/>
    </source>
</evidence>
<evidence type="ECO:0000256" key="1">
    <source>
        <dbReference type="ARBA" id="ARBA00004496"/>
    </source>
</evidence>
<dbReference type="GO" id="GO:0005737">
    <property type="term" value="C:cytoplasm"/>
    <property type="evidence" value="ECO:0007669"/>
    <property type="project" value="UniProtKB-SubCell"/>
</dbReference>
<evidence type="ECO:0000313" key="10">
    <source>
        <dbReference type="EMBL" id="MBK1825895.1"/>
    </source>
</evidence>
<keyword evidence="11" id="KW-1185">Reference proteome</keyword>
<name>A0A934R8K3_9BACT</name>
<dbReference type="PIRSF" id="PIRSF003107">
    <property type="entry name" value="PhoU"/>
    <property type="match status" value="1"/>
</dbReference>
<dbReference type="PANTHER" id="PTHR42930:SF3">
    <property type="entry name" value="PHOSPHATE-SPECIFIC TRANSPORT SYSTEM ACCESSORY PROTEIN PHOU"/>
    <property type="match status" value="1"/>
</dbReference>
<evidence type="ECO:0000256" key="5">
    <source>
        <dbReference type="ARBA" id="ARBA00022490"/>
    </source>
</evidence>
<evidence type="ECO:0000256" key="8">
    <source>
        <dbReference type="PIRNR" id="PIRNR003107"/>
    </source>
</evidence>
<dbReference type="Gene3D" id="1.20.58.220">
    <property type="entry name" value="Phosphate transport system protein phou homolog 2, domain 2"/>
    <property type="match status" value="1"/>
</dbReference>
<dbReference type="EMBL" id="JAENII010000002">
    <property type="protein sequence ID" value="MBK1825895.1"/>
    <property type="molecule type" value="Genomic_DNA"/>
</dbReference>
<dbReference type="Proteomes" id="UP000658278">
    <property type="component" value="Unassembled WGS sequence"/>
</dbReference>
<comment type="caution">
    <text evidence="10">The sequence shown here is derived from an EMBL/GenBank/DDBJ whole genome shotgun (WGS) entry which is preliminary data.</text>
</comment>
<dbReference type="GO" id="GO:0045936">
    <property type="term" value="P:negative regulation of phosphate metabolic process"/>
    <property type="evidence" value="ECO:0007669"/>
    <property type="project" value="InterPro"/>
</dbReference>
<evidence type="ECO:0000256" key="6">
    <source>
        <dbReference type="ARBA" id="ARBA00022592"/>
    </source>
</evidence>
<dbReference type="InterPro" id="IPR038078">
    <property type="entry name" value="PhoU-like_sf"/>
</dbReference>
<proteinExistence type="inferred from homology"/>
<comment type="subunit">
    <text evidence="3 8">Homodimer.</text>
</comment>
<feature type="domain" description="PhoU" evidence="9">
    <location>
        <begin position="130"/>
        <end position="208"/>
    </location>
</feature>
<comment type="similarity">
    <text evidence="2 8">Belongs to the PhoU family.</text>
</comment>
<dbReference type="InterPro" id="IPR026022">
    <property type="entry name" value="PhoU_dom"/>
</dbReference>
<organism evidence="10 11">
    <name type="scientific">Haloferula rosea</name>
    <dbReference type="NCBI Taxonomy" id="490093"/>
    <lineage>
        <taxon>Bacteria</taxon>
        <taxon>Pseudomonadati</taxon>
        <taxon>Verrucomicrobiota</taxon>
        <taxon>Verrucomicrobiia</taxon>
        <taxon>Verrucomicrobiales</taxon>
        <taxon>Verrucomicrobiaceae</taxon>
        <taxon>Haloferula</taxon>
    </lineage>
</organism>
<dbReference type="PANTHER" id="PTHR42930">
    <property type="entry name" value="PHOSPHATE-SPECIFIC TRANSPORT SYSTEM ACCESSORY PROTEIN PHOU"/>
    <property type="match status" value="1"/>
</dbReference>
<reference evidence="10" key="1">
    <citation type="submission" date="2021-01" db="EMBL/GenBank/DDBJ databases">
        <title>Modified the classification status of verrucomicrobia.</title>
        <authorList>
            <person name="Feng X."/>
        </authorList>
    </citation>
    <scope>NUCLEOTIDE SEQUENCE</scope>
    <source>
        <strain evidence="10">KCTC 22201</strain>
    </source>
</reference>
<keyword evidence="4 8" id="KW-0813">Transport</keyword>
<dbReference type="InterPro" id="IPR028366">
    <property type="entry name" value="PhoU"/>
</dbReference>
<accession>A0A934R8K3</accession>
<dbReference type="RefSeq" id="WP_200276021.1">
    <property type="nucleotide sequence ID" value="NZ_JAENII010000002.1"/>
</dbReference>